<dbReference type="EMBL" id="BSUO01000001">
    <property type="protein sequence ID" value="GMA39815.1"/>
    <property type="molecule type" value="Genomic_DNA"/>
</dbReference>
<dbReference type="PANTHER" id="PTHR18964:SF173">
    <property type="entry name" value="GLUCOKINASE"/>
    <property type="match status" value="1"/>
</dbReference>
<dbReference type="InterPro" id="IPR043129">
    <property type="entry name" value="ATPase_NBD"/>
</dbReference>
<keyword evidence="7" id="KW-0067">ATP-binding</keyword>
<dbReference type="Gene3D" id="3.30.420.40">
    <property type="match status" value="2"/>
</dbReference>
<keyword evidence="10" id="KW-1185">Reference proteome</keyword>
<dbReference type="NCBIfam" id="TIGR00744">
    <property type="entry name" value="ROK_glcA_fam"/>
    <property type="match status" value="1"/>
</dbReference>
<evidence type="ECO:0000256" key="3">
    <source>
        <dbReference type="ARBA" id="ARBA00014701"/>
    </source>
</evidence>
<gene>
    <name evidence="9" type="ORF">GCM10025883_18600</name>
</gene>
<organism evidence="9 10">
    <name type="scientific">Mobilicoccus caccae</name>
    <dbReference type="NCBI Taxonomy" id="1859295"/>
    <lineage>
        <taxon>Bacteria</taxon>
        <taxon>Bacillati</taxon>
        <taxon>Actinomycetota</taxon>
        <taxon>Actinomycetes</taxon>
        <taxon>Micrococcales</taxon>
        <taxon>Dermatophilaceae</taxon>
        <taxon>Mobilicoccus</taxon>
    </lineage>
</organism>
<keyword evidence="5" id="KW-0547">Nucleotide-binding</keyword>
<evidence type="ECO:0000256" key="5">
    <source>
        <dbReference type="ARBA" id="ARBA00022741"/>
    </source>
</evidence>
<dbReference type="RefSeq" id="WP_284303625.1">
    <property type="nucleotide sequence ID" value="NZ_BSUO01000001.1"/>
</dbReference>
<dbReference type="Pfam" id="PF00480">
    <property type="entry name" value="ROK"/>
    <property type="match status" value="1"/>
</dbReference>
<keyword evidence="6" id="KW-0418">Kinase</keyword>
<dbReference type="PROSITE" id="PS01125">
    <property type="entry name" value="ROK"/>
    <property type="match status" value="1"/>
</dbReference>
<dbReference type="EC" id="2.7.1.2" evidence="2"/>
<evidence type="ECO:0000313" key="9">
    <source>
        <dbReference type="EMBL" id="GMA39815.1"/>
    </source>
</evidence>
<reference evidence="10" key="1">
    <citation type="journal article" date="2019" name="Int. J. Syst. Evol. Microbiol.">
        <title>The Global Catalogue of Microorganisms (GCM) 10K type strain sequencing project: providing services to taxonomists for standard genome sequencing and annotation.</title>
        <authorList>
            <consortium name="The Broad Institute Genomics Platform"/>
            <consortium name="The Broad Institute Genome Sequencing Center for Infectious Disease"/>
            <person name="Wu L."/>
            <person name="Ma J."/>
        </authorList>
    </citation>
    <scope>NUCLEOTIDE SEQUENCE [LARGE SCALE GENOMIC DNA]</scope>
    <source>
        <strain evidence="10">NBRC 113072</strain>
    </source>
</reference>
<evidence type="ECO:0000256" key="7">
    <source>
        <dbReference type="ARBA" id="ARBA00022840"/>
    </source>
</evidence>
<evidence type="ECO:0000256" key="6">
    <source>
        <dbReference type="ARBA" id="ARBA00022777"/>
    </source>
</evidence>
<dbReference type="SUPFAM" id="SSF53067">
    <property type="entry name" value="Actin-like ATPase domain"/>
    <property type="match status" value="1"/>
</dbReference>
<dbReference type="PANTHER" id="PTHR18964">
    <property type="entry name" value="ROK (REPRESSOR, ORF, KINASE) FAMILY"/>
    <property type="match status" value="1"/>
</dbReference>
<keyword evidence="4" id="KW-0808">Transferase</keyword>
<comment type="caution">
    <text evidence="9">The sequence shown here is derived from an EMBL/GenBank/DDBJ whole genome shotgun (WGS) entry which is preliminary data.</text>
</comment>
<proteinExistence type="inferred from homology"/>
<name>A0ABQ6IPH0_9MICO</name>
<evidence type="ECO:0000256" key="8">
    <source>
        <dbReference type="ARBA" id="ARBA00032386"/>
    </source>
</evidence>
<evidence type="ECO:0000256" key="2">
    <source>
        <dbReference type="ARBA" id="ARBA00012323"/>
    </source>
</evidence>
<dbReference type="InterPro" id="IPR004654">
    <property type="entry name" value="ROK_glcA"/>
</dbReference>
<dbReference type="InterPro" id="IPR000600">
    <property type="entry name" value="ROK"/>
</dbReference>
<protein>
    <recommendedName>
        <fullName evidence="3">Glucokinase</fullName>
        <ecNumber evidence="2">2.7.1.2</ecNumber>
    </recommendedName>
    <alternativeName>
        <fullName evidence="8">Glucose kinase</fullName>
    </alternativeName>
</protein>
<dbReference type="Proteomes" id="UP001157126">
    <property type="component" value="Unassembled WGS sequence"/>
</dbReference>
<sequence length="318" mass="32379">MTTVGLDIGGTKILGAVVEEDGTILARGKRDTAAEDPTAIVAAAADLVDELAGDGDVEAVGVAVAGFLDRERERVVFAPNVSWRGESLRADLAALVRLPVVIENDANAATWGEFVHGSAKDVDDLLFLTIGTGVGGGVVTDGQLLRGAFGMGAELGHMRVVPNGRLCGCGIHGCLEQYASGTALVRSAQHLVASGAPEAAVLANRCGGDARTLTGRDVTDAAMQGDPAAVGLLAELGRWLGEGVASLAAILDPEVVLIGGGVSQAGALLLDPAREAFTEHLTGRGFRPQARLLLAELLDDAGVVGAAALARDLVRTGR</sequence>
<evidence type="ECO:0000256" key="4">
    <source>
        <dbReference type="ARBA" id="ARBA00022679"/>
    </source>
</evidence>
<evidence type="ECO:0000256" key="1">
    <source>
        <dbReference type="ARBA" id="ARBA00006479"/>
    </source>
</evidence>
<accession>A0ABQ6IPH0</accession>
<comment type="similarity">
    <text evidence="1">Belongs to the ROK (NagC/XylR) family.</text>
</comment>
<dbReference type="InterPro" id="IPR049874">
    <property type="entry name" value="ROK_cs"/>
</dbReference>
<evidence type="ECO:0000313" key="10">
    <source>
        <dbReference type="Proteomes" id="UP001157126"/>
    </source>
</evidence>